<evidence type="ECO:0000256" key="5">
    <source>
        <dbReference type="ARBA" id="ARBA00022801"/>
    </source>
</evidence>
<dbReference type="AlphaFoldDB" id="A0A7R8X0B7"/>
<dbReference type="OrthoDB" id="16520at2759"/>
<feature type="domain" description="Peptidase S9 prolyl oligopeptidase catalytic" evidence="12">
    <location>
        <begin position="237"/>
        <end position="433"/>
    </location>
</feature>
<keyword evidence="9" id="KW-0472">Membrane</keyword>
<evidence type="ECO:0000256" key="2">
    <source>
        <dbReference type="ARBA" id="ARBA00022438"/>
    </source>
</evidence>
<keyword evidence="10" id="KW-0325">Glycoprotein</keyword>
<dbReference type="Pfam" id="PF00326">
    <property type="entry name" value="Peptidase_S9"/>
    <property type="match status" value="1"/>
</dbReference>
<dbReference type="GO" id="GO:0005886">
    <property type="term" value="C:plasma membrane"/>
    <property type="evidence" value="ECO:0007669"/>
    <property type="project" value="TreeGrafter"/>
</dbReference>
<dbReference type="Proteomes" id="UP000677054">
    <property type="component" value="Unassembled WGS sequence"/>
</dbReference>
<evidence type="ECO:0000259" key="13">
    <source>
        <dbReference type="Pfam" id="PF00930"/>
    </source>
</evidence>
<dbReference type="EMBL" id="LR899529">
    <property type="protein sequence ID" value="CAD7240163.1"/>
    <property type="molecule type" value="Genomic_DNA"/>
</dbReference>
<dbReference type="InterPro" id="IPR002469">
    <property type="entry name" value="Peptidase_S9B_N"/>
</dbReference>
<evidence type="ECO:0000256" key="10">
    <source>
        <dbReference type="ARBA" id="ARBA00023180"/>
    </source>
</evidence>
<dbReference type="InterPro" id="IPR001375">
    <property type="entry name" value="Peptidase_S9_cat"/>
</dbReference>
<sequence>VFSEEHGPIPLIEREIQTLYDARTRDTFLTVDPRINAHKGGYRHVSKVNVTTRRRLALTFGDFEVTRLLSWDPETGDVYFLGVPISSPEQQHVYVVRDWGTGISSQVEAGCLTCHESNNCTYAQAYFSPAGKHFVFACLGPGVPWTTLRATADPHKDIFSIEENEKLQALVASTAMPHVQILQVPLKDGKEARVKLTLPPIYEDEDDLKYPVLFQVKEDPMEPTVTDQFTVGMVEFLSALRDIACVQIDARGTDNLGKEYRDALYQHIGMLDLKDIHSVAEYLRNKLDFLDSRSMVIWGSGYGGYVAAMSLTREASPFRCAAALAPISSFSLYDAYFSELYLGYPNSTASRKAYFESDIMSEVEEFGSRALLLLHGTSDRVVPLQHTMILSKALSHALVNFQQMIYPDEGHGLEGYPEHVLKTLEGFFDDCFDDWIERHQEWMP</sequence>
<evidence type="ECO:0000256" key="6">
    <source>
        <dbReference type="ARBA" id="ARBA00022825"/>
    </source>
</evidence>
<dbReference type="Gene3D" id="2.140.10.30">
    <property type="entry name" value="Dipeptidylpeptidase IV, N-terminal domain"/>
    <property type="match status" value="1"/>
</dbReference>
<dbReference type="GO" id="GO:0004177">
    <property type="term" value="F:aminopeptidase activity"/>
    <property type="evidence" value="ECO:0007669"/>
    <property type="project" value="UniProtKB-KW"/>
</dbReference>
<evidence type="ECO:0000256" key="4">
    <source>
        <dbReference type="ARBA" id="ARBA00022692"/>
    </source>
</evidence>
<evidence type="ECO:0000256" key="8">
    <source>
        <dbReference type="ARBA" id="ARBA00022989"/>
    </source>
</evidence>
<keyword evidence="5" id="KW-0378">Hydrolase</keyword>
<dbReference type="GO" id="GO:0006508">
    <property type="term" value="P:proteolysis"/>
    <property type="evidence" value="ECO:0007669"/>
    <property type="project" value="UniProtKB-KW"/>
</dbReference>
<dbReference type="Gene3D" id="3.40.50.1820">
    <property type="entry name" value="alpha/beta hydrolase"/>
    <property type="match status" value="1"/>
</dbReference>
<feature type="domain" description="Dipeptidylpeptidase IV N-terminal" evidence="13">
    <location>
        <begin position="39"/>
        <end position="145"/>
    </location>
</feature>
<reference evidence="14" key="1">
    <citation type="submission" date="2020-11" db="EMBL/GenBank/DDBJ databases">
        <authorList>
            <person name="Tran Van P."/>
        </authorList>
    </citation>
    <scope>NUCLEOTIDE SEQUENCE</scope>
</reference>
<keyword evidence="4" id="KW-0812">Transmembrane</keyword>
<keyword evidence="6" id="KW-0720">Serine protease</keyword>
<keyword evidence="7" id="KW-0735">Signal-anchor</keyword>
<proteinExistence type="predicted"/>
<evidence type="ECO:0000259" key="12">
    <source>
        <dbReference type="Pfam" id="PF00326"/>
    </source>
</evidence>
<dbReference type="PANTHER" id="PTHR11731:SF200">
    <property type="entry name" value="DIPEPTIDYL PEPTIDASE 10, ISOFORM B"/>
    <property type="match status" value="1"/>
</dbReference>
<feature type="non-terminal residue" evidence="14">
    <location>
        <position position="1"/>
    </location>
</feature>
<evidence type="ECO:0000256" key="1">
    <source>
        <dbReference type="ARBA" id="ARBA00004606"/>
    </source>
</evidence>
<keyword evidence="15" id="KW-1185">Reference proteome</keyword>
<evidence type="ECO:0000256" key="11">
    <source>
        <dbReference type="ARBA" id="ARBA00037847"/>
    </source>
</evidence>
<dbReference type="GO" id="GO:0012505">
    <property type="term" value="C:endomembrane system"/>
    <property type="evidence" value="ECO:0007669"/>
    <property type="project" value="UniProtKB-SubCell"/>
</dbReference>
<evidence type="ECO:0000256" key="9">
    <source>
        <dbReference type="ARBA" id="ARBA00023136"/>
    </source>
</evidence>
<dbReference type="GO" id="GO:0008239">
    <property type="term" value="F:dipeptidyl-peptidase activity"/>
    <property type="evidence" value="ECO:0007669"/>
    <property type="project" value="TreeGrafter"/>
</dbReference>
<evidence type="ECO:0000313" key="15">
    <source>
        <dbReference type="Proteomes" id="UP000677054"/>
    </source>
</evidence>
<dbReference type="SUPFAM" id="SSF82171">
    <property type="entry name" value="DPP6 N-terminal domain-like"/>
    <property type="match status" value="1"/>
</dbReference>
<dbReference type="SUPFAM" id="SSF53474">
    <property type="entry name" value="alpha/beta-Hydrolases"/>
    <property type="match status" value="1"/>
</dbReference>
<gene>
    <name evidence="14" type="ORF">DSTB1V02_LOCUS195</name>
</gene>
<protein>
    <submittedName>
        <fullName evidence="14">Uncharacterized protein</fullName>
    </submittedName>
</protein>
<dbReference type="InterPro" id="IPR029058">
    <property type="entry name" value="AB_hydrolase_fold"/>
</dbReference>
<evidence type="ECO:0000313" key="14">
    <source>
        <dbReference type="EMBL" id="CAD7240163.1"/>
    </source>
</evidence>
<organism evidence="14">
    <name type="scientific">Darwinula stevensoni</name>
    <dbReference type="NCBI Taxonomy" id="69355"/>
    <lineage>
        <taxon>Eukaryota</taxon>
        <taxon>Metazoa</taxon>
        <taxon>Ecdysozoa</taxon>
        <taxon>Arthropoda</taxon>
        <taxon>Crustacea</taxon>
        <taxon>Oligostraca</taxon>
        <taxon>Ostracoda</taxon>
        <taxon>Podocopa</taxon>
        <taxon>Podocopida</taxon>
        <taxon>Darwinulocopina</taxon>
        <taxon>Darwinuloidea</taxon>
        <taxon>Darwinulidae</taxon>
        <taxon>Darwinula</taxon>
    </lineage>
</organism>
<name>A0A7R8X0B7_9CRUS</name>
<keyword evidence="2" id="KW-0031">Aminopeptidase</keyword>
<comment type="subcellular location">
    <subcellularLocation>
        <location evidence="11">Endomembrane system</location>
        <topology evidence="11">Single-pass membrane protein</topology>
    </subcellularLocation>
    <subcellularLocation>
        <location evidence="1">Membrane</location>
        <topology evidence="1">Single-pass type II membrane protein</topology>
    </subcellularLocation>
</comment>
<keyword evidence="8" id="KW-1133">Transmembrane helix</keyword>
<evidence type="ECO:0000256" key="3">
    <source>
        <dbReference type="ARBA" id="ARBA00022670"/>
    </source>
</evidence>
<dbReference type="PANTHER" id="PTHR11731">
    <property type="entry name" value="PROTEASE FAMILY S9B,C DIPEPTIDYL-PEPTIDASE IV-RELATED"/>
    <property type="match status" value="1"/>
</dbReference>
<dbReference type="EMBL" id="CAJPEV010000012">
    <property type="protein sequence ID" value="CAG0878677.1"/>
    <property type="molecule type" value="Genomic_DNA"/>
</dbReference>
<evidence type="ECO:0000256" key="7">
    <source>
        <dbReference type="ARBA" id="ARBA00022968"/>
    </source>
</evidence>
<dbReference type="Pfam" id="PF00930">
    <property type="entry name" value="DPPIV_N"/>
    <property type="match status" value="1"/>
</dbReference>
<keyword evidence="3" id="KW-0645">Protease</keyword>
<accession>A0A7R8X0B7</accession>
<dbReference type="GO" id="GO:0008236">
    <property type="term" value="F:serine-type peptidase activity"/>
    <property type="evidence" value="ECO:0007669"/>
    <property type="project" value="UniProtKB-KW"/>
</dbReference>
<dbReference type="InterPro" id="IPR050278">
    <property type="entry name" value="Serine_Prot_S9B/DPPIV"/>
</dbReference>